<dbReference type="EMBL" id="BAAALR010000050">
    <property type="protein sequence ID" value="GAA1698285.1"/>
    <property type="molecule type" value="Genomic_DNA"/>
</dbReference>
<proteinExistence type="predicted"/>
<reference evidence="1 2" key="1">
    <citation type="journal article" date="2019" name="Int. J. Syst. Evol. Microbiol.">
        <title>The Global Catalogue of Microorganisms (GCM) 10K type strain sequencing project: providing services to taxonomists for standard genome sequencing and annotation.</title>
        <authorList>
            <consortium name="The Broad Institute Genomics Platform"/>
            <consortium name="The Broad Institute Genome Sequencing Center for Infectious Disease"/>
            <person name="Wu L."/>
            <person name="Ma J."/>
        </authorList>
    </citation>
    <scope>NUCLEOTIDE SEQUENCE [LARGE SCALE GENOMIC DNA]</scope>
    <source>
        <strain evidence="1 2">JCM 13244</strain>
    </source>
</reference>
<protein>
    <submittedName>
        <fullName evidence="1">Uncharacterized protein</fullName>
    </submittedName>
</protein>
<dbReference type="Proteomes" id="UP001499947">
    <property type="component" value="Unassembled WGS sequence"/>
</dbReference>
<name>A0ABN2I443_9ACTN</name>
<organism evidence="1 2">
    <name type="scientific">Streptomyces yatensis</name>
    <dbReference type="NCBI Taxonomy" id="155177"/>
    <lineage>
        <taxon>Bacteria</taxon>
        <taxon>Bacillati</taxon>
        <taxon>Actinomycetota</taxon>
        <taxon>Actinomycetes</taxon>
        <taxon>Kitasatosporales</taxon>
        <taxon>Streptomycetaceae</taxon>
        <taxon>Streptomyces</taxon>
        <taxon>Streptomyces violaceusniger group</taxon>
    </lineage>
</organism>
<sequence length="80" mass="8556">MAGEVVPYGPDGEAGLGGDVPECGLLDAAAGHDPEDGVHDVAAALLRIHYLRHPTFIARPCYHFFSTEMLKKLTLSPPSR</sequence>
<keyword evidence="2" id="KW-1185">Reference proteome</keyword>
<evidence type="ECO:0000313" key="1">
    <source>
        <dbReference type="EMBL" id="GAA1698285.1"/>
    </source>
</evidence>
<evidence type="ECO:0000313" key="2">
    <source>
        <dbReference type="Proteomes" id="UP001499947"/>
    </source>
</evidence>
<accession>A0ABN2I443</accession>
<comment type="caution">
    <text evidence="1">The sequence shown here is derived from an EMBL/GenBank/DDBJ whole genome shotgun (WGS) entry which is preliminary data.</text>
</comment>
<gene>
    <name evidence="1" type="ORF">GCM10009680_43080</name>
</gene>